<dbReference type="InterPro" id="IPR036271">
    <property type="entry name" value="Tet_transcr_reg_TetR-rel_C_sf"/>
</dbReference>
<organism evidence="6 7">
    <name type="scientific">Pseudonocardia parietis</name>
    <dbReference type="NCBI Taxonomy" id="570936"/>
    <lineage>
        <taxon>Bacteria</taxon>
        <taxon>Bacillati</taxon>
        <taxon>Actinomycetota</taxon>
        <taxon>Actinomycetes</taxon>
        <taxon>Pseudonocardiales</taxon>
        <taxon>Pseudonocardiaceae</taxon>
        <taxon>Pseudonocardia</taxon>
    </lineage>
</organism>
<dbReference type="Pfam" id="PF00440">
    <property type="entry name" value="TetR_N"/>
    <property type="match status" value="1"/>
</dbReference>
<dbReference type="PRINTS" id="PR00455">
    <property type="entry name" value="HTHTETR"/>
</dbReference>
<keyword evidence="3" id="KW-0804">Transcription</keyword>
<keyword evidence="1" id="KW-0805">Transcription regulation</keyword>
<dbReference type="InterPro" id="IPR009057">
    <property type="entry name" value="Homeodomain-like_sf"/>
</dbReference>
<dbReference type="Gene3D" id="1.10.357.10">
    <property type="entry name" value="Tetracycline Repressor, domain 2"/>
    <property type="match status" value="1"/>
</dbReference>
<dbReference type="InterPro" id="IPR050109">
    <property type="entry name" value="HTH-type_TetR-like_transc_reg"/>
</dbReference>
<dbReference type="EMBL" id="JAGINU010000001">
    <property type="protein sequence ID" value="MBP2370436.1"/>
    <property type="molecule type" value="Genomic_DNA"/>
</dbReference>
<dbReference type="PROSITE" id="PS50977">
    <property type="entry name" value="HTH_TETR_2"/>
    <property type="match status" value="1"/>
</dbReference>
<keyword evidence="7" id="KW-1185">Reference proteome</keyword>
<evidence type="ECO:0000313" key="7">
    <source>
        <dbReference type="Proteomes" id="UP001519295"/>
    </source>
</evidence>
<accession>A0ABS4W345</accession>
<dbReference type="RefSeq" id="WP_210033703.1">
    <property type="nucleotide sequence ID" value="NZ_JAGINU010000001.1"/>
</dbReference>
<sequence>MSEAPTRRDATRNRKRLVSAAADVFRARGPDVPLEEIAGAAGVSRTTLHRHFADREALAAAVLEENVCRIEARAAALTDVDDGAEQLYHYLLDVQLEAPWLARTVAGEDVLGLSDLADRTAAALEPLMTRARAAGVLRPSVTTQDVLLTLPMAMAVQPVATPSGRGGRTARCRAILHFGLFTTEPPPSRVPDTP</sequence>
<feature type="DNA-binding region" description="H-T-H motif" evidence="4">
    <location>
        <begin position="33"/>
        <end position="52"/>
    </location>
</feature>
<dbReference type="InterPro" id="IPR001647">
    <property type="entry name" value="HTH_TetR"/>
</dbReference>
<evidence type="ECO:0000256" key="2">
    <source>
        <dbReference type="ARBA" id="ARBA00023125"/>
    </source>
</evidence>
<dbReference type="PANTHER" id="PTHR30055:SF234">
    <property type="entry name" value="HTH-TYPE TRANSCRIPTIONAL REGULATOR BETI"/>
    <property type="match status" value="1"/>
</dbReference>
<evidence type="ECO:0000259" key="5">
    <source>
        <dbReference type="PROSITE" id="PS50977"/>
    </source>
</evidence>
<feature type="domain" description="HTH tetR-type" evidence="5">
    <location>
        <begin position="11"/>
        <end position="70"/>
    </location>
</feature>
<keyword evidence="2 4" id="KW-0238">DNA-binding</keyword>
<dbReference type="SUPFAM" id="SSF46689">
    <property type="entry name" value="Homeodomain-like"/>
    <property type="match status" value="1"/>
</dbReference>
<evidence type="ECO:0000256" key="1">
    <source>
        <dbReference type="ARBA" id="ARBA00023015"/>
    </source>
</evidence>
<protein>
    <submittedName>
        <fullName evidence="6">AcrR family transcriptional regulator</fullName>
    </submittedName>
</protein>
<comment type="caution">
    <text evidence="6">The sequence shown here is derived from an EMBL/GenBank/DDBJ whole genome shotgun (WGS) entry which is preliminary data.</text>
</comment>
<evidence type="ECO:0000313" key="6">
    <source>
        <dbReference type="EMBL" id="MBP2370436.1"/>
    </source>
</evidence>
<dbReference type="SUPFAM" id="SSF48498">
    <property type="entry name" value="Tetracyclin repressor-like, C-terminal domain"/>
    <property type="match status" value="1"/>
</dbReference>
<gene>
    <name evidence="6" type="ORF">JOF36_006132</name>
</gene>
<proteinExistence type="predicted"/>
<name>A0ABS4W345_9PSEU</name>
<dbReference type="Proteomes" id="UP001519295">
    <property type="component" value="Unassembled WGS sequence"/>
</dbReference>
<reference evidence="6 7" key="1">
    <citation type="submission" date="2021-03" db="EMBL/GenBank/DDBJ databases">
        <title>Sequencing the genomes of 1000 actinobacteria strains.</title>
        <authorList>
            <person name="Klenk H.-P."/>
        </authorList>
    </citation>
    <scope>NUCLEOTIDE SEQUENCE [LARGE SCALE GENOMIC DNA]</scope>
    <source>
        <strain evidence="6 7">DSM 45256</strain>
    </source>
</reference>
<evidence type="ECO:0000256" key="3">
    <source>
        <dbReference type="ARBA" id="ARBA00023163"/>
    </source>
</evidence>
<evidence type="ECO:0000256" key="4">
    <source>
        <dbReference type="PROSITE-ProRule" id="PRU00335"/>
    </source>
</evidence>
<dbReference type="PANTHER" id="PTHR30055">
    <property type="entry name" value="HTH-TYPE TRANSCRIPTIONAL REGULATOR RUTR"/>
    <property type="match status" value="1"/>
</dbReference>